<dbReference type="Pfam" id="PF11967">
    <property type="entry name" value="RecO_N"/>
    <property type="match status" value="1"/>
</dbReference>
<dbReference type="HAMAP" id="MF_00201">
    <property type="entry name" value="RecO"/>
    <property type="match status" value="1"/>
</dbReference>
<name>A0A5D4T0M5_9BACI</name>
<dbReference type="PANTHER" id="PTHR33991">
    <property type="entry name" value="DNA REPAIR PROTEIN RECO"/>
    <property type="match status" value="1"/>
</dbReference>
<dbReference type="RefSeq" id="WP_148987641.1">
    <property type="nucleotide sequence ID" value="NZ_VTEV01000003.1"/>
</dbReference>
<keyword evidence="4 7" id="KW-0233">DNA recombination</keyword>
<dbReference type="SUPFAM" id="SSF50249">
    <property type="entry name" value="Nucleic acid-binding proteins"/>
    <property type="match status" value="1"/>
</dbReference>
<dbReference type="GO" id="GO:0006310">
    <property type="term" value="P:DNA recombination"/>
    <property type="evidence" value="ECO:0007669"/>
    <property type="project" value="UniProtKB-UniRule"/>
</dbReference>
<dbReference type="Proteomes" id="UP000322524">
    <property type="component" value="Unassembled WGS sequence"/>
</dbReference>
<dbReference type="InterPro" id="IPR037278">
    <property type="entry name" value="ARFGAP/RecO"/>
</dbReference>
<evidence type="ECO:0000259" key="8">
    <source>
        <dbReference type="Pfam" id="PF11967"/>
    </source>
</evidence>
<comment type="function">
    <text evidence="7">Involved in DNA repair and RecF pathway recombination.</text>
</comment>
<dbReference type="PANTHER" id="PTHR33991:SF1">
    <property type="entry name" value="DNA REPAIR PROTEIN RECO"/>
    <property type="match status" value="1"/>
</dbReference>
<protein>
    <recommendedName>
        <fullName evidence="2 7">DNA repair protein RecO</fullName>
    </recommendedName>
    <alternativeName>
        <fullName evidence="6 7">Recombination protein O</fullName>
    </alternativeName>
</protein>
<dbReference type="SUPFAM" id="SSF57863">
    <property type="entry name" value="ArfGap/RecO-like zinc finger"/>
    <property type="match status" value="1"/>
</dbReference>
<dbReference type="NCBIfam" id="TIGR00613">
    <property type="entry name" value="reco"/>
    <property type="match status" value="1"/>
</dbReference>
<dbReference type="EMBL" id="VTEV01000003">
    <property type="protein sequence ID" value="TYS68779.1"/>
    <property type="molecule type" value="Genomic_DNA"/>
</dbReference>
<evidence type="ECO:0000313" key="9">
    <source>
        <dbReference type="EMBL" id="TYS68779.1"/>
    </source>
</evidence>
<keyword evidence="3 7" id="KW-0227">DNA damage</keyword>
<organism evidence="9 10">
    <name type="scientific">Sutcliffiella horikoshii</name>
    <dbReference type="NCBI Taxonomy" id="79883"/>
    <lineage>
        <taxon>Bacteria</taxon>
        <taxon>Bacillati</taxon>
        <taxon>Bacillota</taxon>
        <taxon>Bacilli</taxon>
        <taxon>Bacillales</taxon>
        <taxon>Bacillaceae</taxon>
        <taxon>Sutcliffiella</taxon>
    </lineage>
</organism>
<dbReference type="AlphaFoldDB" id="A0A5D4T0M5"/>
<dbReference type="InterPro" id="IPR012340">
    <property type="entry name" value="NA-bd_OB-fold"/>
</dbReference>
<dbReference type="OrthoDB" id="9797083at2"/>
<dbReference type="InterPro" id="IPR022572">
    <property type="entry name" value="DNA_rep/recomb_RecO_N"/>
</dbReference>
<dbReference type="Pfam" id="PF02565">
    <property type="entry name" value="RecO_C"/>
    <property type="match status" value="1"/>
</dbReference>
<dbReference type="InterPro" id="IPR042242">
    <property type="entry name" value="RecO_C"/>
</dbReference>
<gene>
    <name evidence="7 9" type="primary">recO</name>
    <name evidence="9" type="ORF">FZC76_07495</name>
</gene>
<evidence type="ECO:0000256" key="5">
    <source>
        <dbReference type="ARBA" id="ARBA00023204"/>
    </source>
</evidence>
<dbReference type="STRING" id="79883.GCA_001636495_01938"/>
<evidence type="ECO:0000256" key="3">
    <source>
        <dbReference type="ARBA" id="ARBA00022763"/>
    </source>
</evidence>
<feature type="domain" description="DNA replication/recombination mediator RecO N-terminal" evidence="8">
    <location>
        <begin position="1"/>
        <end position="77"/>
    </location>
</feature>
<reference evidence="9 10" key="1">
    <citation type="submission" date="2019-08" db="EMBL/GenBank/DDBJ databases">
        <title>Bacillus genomes from the desert of Cuatro Cienegas, Coahuila.</title>
        <authorList>
            <person name="Olmedo-Alvarez G."/>
        </authorList>
    </citation>
    <scope>NUCLEOTIDE SEQUENCE [LARGE SCALE GENOMIC DNA]</scope>
    <source>
        <strain evidence="9 10">CH28_1T</strain>
    </source>
</reference>
<comment type="similarity">
    <text evidence="1 7">Belongs to the RecO family.</text>
</comment>
<evidence type="ECO:0000256" key="6">
    <source>
        <dbReference type="ARBA" id="ARBA00033409"/>
    </source>
</evidence>
<sequence>MLHKCEGIVIRTNAYGENNKIVTIYSKELGKVGVMARGANKPSSRFTAVSQLFSHGTFVFQRGTGLGSLQQGEILESMRSIREDIFLTAYASYIVELMDKTTDEGKRNPALYELLYQVLHFIDDGYDAEILTFIFEMKMCDVIGITPELNRCASCGATEGTFAFSIKEGGFLCNRCFHKDPYLIKVSPATLRLLRTFYYYDLNRIGNLSLKEETRKELRFIIDEYYEAYSGIMLKSKRFLKQIGSLKASLPEKKEKPD</sequence>
<evidence type="ECO:0000313" key="10">
    <source>
        <dbReference type="Proteomes" id="UP000322524"/>
    </source>
</evidence>
<proteinExistence type="inferred from homology"/>
<evidence type="ECO:0000256" key="4">
    <source>
        <dbReference type="ARBA" id="ARBA00023172"/>
    </source>
</evidence>
<evidence type="ECO:0000256" key="2">
    <source>
        <dbReference type="ARBA" id="ARBA00021310"/>
    </source>
</evidence>
<dbReference type="GO" id="GO:0006302">
    <property type="term" value="P:double-strand break repair"/>
    <property type="evidence" value="ECO:0007669"/>
    <property type="project" value="TreeGrafter"/>
</dbReference>
<evidence type="ECO:0000256" key="1">
    <source>
        <dbReference type="ARBA" id="ARBA00007452"/>
    </source>
</evidence>
<comment type="caution">
    <text evidence="9">The sequence shown here is derived from an EMBL/GenBank/DDBJ whole genome shotgun (WGS) entry which is preliminary data.</text>
</comment>
<dbReference type="GO" id="GO:0043590">
    <property type="term" value="C:bacterial nucleoid"/>
    <property type="evidence" value="ECO:0007669"/>
    <property type="project" value="TreeGrafter"/>
</dbReference>
<accession>A0A5D4T0M5</accession>
<dbReference type="InterPro" id="IPR003717">
    <property type="entry name" value="RecO"/>
</dbReference>
<keyword evidence="5 7" id="KW-0234">DNA repair</keyword>
<evidence type="ECO:0000256" key="7">
    <source>
        <dbReference type="HAMAP-Rule" id="MF_00201"/>
    </source>
</evidence>
<dbReference type="Gene3D" id="1.20.1440.120">
    <property type="entry name" value="Recombination protein O, C-terminal domain"/>
    <property type="match status" value="1"/>
</dbReference>
<dbReference type="Gene3D" id="2.40.50.140">
    <property type="entry name" value="Nucleic acid-binding proteins"/>
    <property type="match status" value="1"/>
</dbReference>